<feature type="region of interest" description="Disordered" evidence="9">
    <location>
        <begin position="153"/>
        <end position="239"/>
    </location>
</feature>
<feature type="coiled-coil region" evidence="8">
    <location>
        <begin position="342"/>
        <end position="372"/>
    </location>
</feature>
<evidence type="ECO:0000256" key="7">
    <source>
        <dbReference type="PROSITE-ProRule" id="PRU01145"/>
    </source>
</evidence>
<evidence type="ECO:0000259" key="11">
    <source>
        <dbReference type="Pfam" id="PF25879"/>
    </source>
</evidence>
<evidence type="ECO:0000259" key="10">
    <source>
        <dbReference type="Pfam" id="PF08790"/>
    </source>
</evidence>
<evidence type="ECO:0000256" key="5">
    <source>
        <dbReference type="ARBA" id="ARBA00022833"/>
    </source>
</evidence>
<dbReference type="GO" id="GO:0008270">
    <property type="term" value="F:zinc ion binding"/>
    <property type="evidence" value="ECO:0007669"/>
    <property type="project" value="UniProtKB-KW"/>
</dbReference>
<dbReference type="GO" id="GO:0006364">
    <property type="term" value="P:rRNA processing"/>
    <property type="evidence" value="ECO:0007669"/>
    <property type="project" value="TreeGrafter"/>
</dbReference>
<keyword evidence="6" id="KW-0539">Nucleus</keyword>
<feature type="compositionally biased region" description="Polar residues" evidence="9">
    <location>
        <begin position="172"/>
        <end position="183"/>
    </location>
</feature>
<dbReference type="InterPro" id="IPR058719">
    <property type="entry name" value="WHD_LYAR"/>
</dbReference>
<gene>
    <name evidence="12" type="ORF">R5R35_012929</name>
</gene>
<sequence length="444" mass="50732">MVVFTCSYCGESVKKNQVEKHYSFSSCRFSTPALTCVDCLKDFNGNEHVAHTSCVTEAERYSAKGFVSKPPVEKNKRKQEEWVSFIQKTLESDACLNGSVKNVLKLIANDPGVPQKYNKFVNFCKSKLGFRINANAVDETWSFLEKKKSEFQKLRENEDRKRKRTDSRNESCTELSENGITDANKTKPENSRKKKKKHDMQDNSAELGNDVEVGIANVEAESKKQKKKNKSSFANSDHAIEQENCNNVIEGSVNDIIEDEDVILGDVKENESLNLLSKKDKKEKRKKEKYEKQLLEIQNEPLHVDVEGQDNNEETSQKSKKKKKKEKHLENGVAKDVEDTTIKIASKKKPKTEQEIEVIKNEEAELEEAVDAKPRKFNWEDTVVKLLESKGELPLKRVEKKIVNEYINSGVHVESVEKVIAKFNKKILKMSKVKVKKDIVKLAS</sequence>
<evidence type="ECO:0000313" key="13">
    <source>
        <dbReference type="Proteomes" id="UP001378592"/>
    </source>
</evidence>
<feature type="domain" description="Zinc finger C2H2 LYAR-type" evidence="10">
    <location>
        <begin position="34"/>
        <end position="61"/>
    </location>
</feature>
<organism evidence="12 13">
    <name type="scientific">Gryllus longicercus</name>
    <dbReference type="NCBI Taxonomy" id="2509291"/>
    <lineage>
        <taxon>Eukaryota</taxon>
        <taxon>Metazoa</taxon>
        <taxon>Ecdysozoa</taxon>
        <taxon>Arthropoda</taxon>
        <taxon>Hexapoda</taxon>
        <taxon>Insecta</taxon>
        <taxon>Pterygota</taxon>
        <taxon>Neoptera</taxon>
        <taxon>Polyneoptera</taxon>
        <taxon>Orthoptera</taxon>
        <taxon>Ensifera</taxon>
        <taxon>Gryllidea</taxon>
        <taxon>Grylloidea</taxon>
        <taxon>Gryllidae</taxon>
        <taxon>Gryllinae</taxon>
        <taxon>Gryllus</taxon>
    </lineage>
</organism>
<dbReference type="GO" id="GO:0005730">
    <property type="term" value="C:nucleolus"/>
    <property type="evidence" value="ECO:0007669"/>
    <property type="project" value="TreeGrafter"/>
</dbReference>
<dbReference type="PANTHER" id="PTHR13100">
    <property type="entry name" value="CELL GROWTH-REGULATING NUCLEOLAR PROTEIN LYAR"/>
    <property type="match status" value="1"/>
</dbReference>
<dbReference type="GO" id="GO:0000122">
    <property type="term" value="P:negative regulation of transcription by RNA polymerase II"/>
    <property type="evidence" value="ECO:0007669"/>
    <property type="project" value="TreeGrafter"/>
</dbReference>
<reference evidence="12 13" key="1">
    <citation type="submission" date="2024-03" db="EMBL/GenBank/DDBJ databases">
        <title>The genome assembly and annotation of the cricket Gryllus longicercus Weissman &amp; Gray.</title>
        <authorList>
            <person name="Szrajer S."/>
            <person name="Gray D."/>
            <person name="Ylla G."/>
        </authorList>
    </citation>
    <scope>NUCLEOTIDE SEQUENCE [LARGE SCALE GENOMIC DNA]</scope>
    <source>
        <strain evidence="12">DAG 2021-001</strain>
        <tissue evidence="12">Whole body minus gut</tissue>
    </source>
</reference>
<evidence type="ECO:0000256" key="8">
    <source>
        <dbReference type="SAM" id="Coils"/>
    </source>
</evidence>
<feature type="domain" description="Cell growth-regulating nucleolar protein-like winged helix" evidence="11">
    <location>
        <begin position="375"/>
        <end position="443"/>
    </location>
</feature>
<proteinExistence type="predicted"/>
<comment type="subcellular location">
    <subcellularLocation>
        <location evidence="1">Nucleus</location>
    </subcellularLocation>
</comment>
<keyword evidence="4 7" id="KW-0863">Zinc-finger</keyword>
<name>A0AAN9ZJ11_9ORTH</name>
<keyword evidence="2" id="KW-0479">Metal-binding</keyword>
<dbReference type="SUPFAM" id="SSF57667">
    <property type="entry name" value="beta-beta-alpha zinc fingers"/>
    <property type="match status" value="2"/>
</dbReference>
<accession>A0AAN9ZJ11</accession>
<feature type="region of interest" description="Disordered" evidence="9">
    <location>
        <begin position="294"/>
        <end position="332"/>
    </location>
</feature>
<dbReference type="Pfam" id="PF25879">
    <property type="entry name" value="WHD_LYAR"/>
    <property type="match status" value="1"/>
</dbReference>
<evidence type="ECO:0000256" key="1">
    <source>
        <dbReference type="ARBA" id="ARBA00004123"/>
    </source>
</evidence>
<evidence type="ECO:0000313" key="12">
    <source>
        <dbReference type="EMBL" id="KAK7873914.1"/>
    </source>
</evidence>
<dbReference type="Gene3D" id="3.30.1490.490">
    <property type="match status" value="1"/>
</dbReference>
<feature type="compositionally biased region" description="Basic and acidic residues" evidence="9">
    <location>
        <begin position="153"/>
        <end position="171"/>
    </location>
</feature>
<dbReference type="InterPro" id="IPR039999">
    <property type="entry name" value="LYAR"/>
</dbReference>
<protein>
    <recommendedName>
        <fullName evidence="14">Cell growth-regulating nucleolar protein</fullName>
    </recommendedName>
</protein>
<dbReference type="AlphaFoldDB" id="A0AAN9ZJ11"/>
<dbReference type="Pfam" id="PF08790">
    <property type="entry name" value="zf-LYAR"/>
    <property type="match status" value="1"/>
</dbReference>
<dbReference type="EMBL" id="JAZDUA010000007">
    <property type="protein sequence ID" value="KAK7873914.1"/>
    <property type="molecule type" value="Genomic_DNA"/>
</dbReference>
<keyword evidence="8" id="KW-0175">Coiled coil</keyword>
<dbReference type="GO" id="GO:0003677">
    <property type="term" value="F:DNA binding"/>
    <property type="evidence" value="ECO:0007669"/>
    <property type="project" value="InterPro"/>
</dbReference>
<dbReference type="InterPro" id="IPR014898">
    <property type="entry name" value="Znf_C2H2_LYAR"/>
</dbReference>
<evidence type="ECO:0000256" key="6">
    <source>
        <dbReference type="ARBA" id="ARBA00023242"/>
    </source>
</evidence>
<keyword evidence="3" id="KW-0677">Repeat</keyword>
<evidence type="ECO:0000256" key="9">
    <source>
        <dbReference type="SAM" id="MobiDB-lite"/>
    </source>
</evidence>
<comment type="caution">
    <text evidence="12">The sequence shown here is derived from an EMBL/GenBank/DDBJ whole genome shotgun (WGS) entry which is preliminary data.</text>
</comment>
<keyword evidence="13" id="KW-1185">Reference proteome</keyword>
<dbReference type="PANTHER" id="PTHR13100:SF10">
    <property type="entry name" value="CELL GROWTH-REGULATING NUCLEOLAR PROTEIN"/>
    <property type="match status" value="1"/>
</dbReference>
<dbReference type="Proteomes" id="UP001378592">
    <property type="component" value="Unassembled WGS sequence"/>
</dbReference>
<keyword evidence="5" id="KW-0862">Zinc</keyword>
<dbReference type="FunFam" id="3.30.1490.490:FF:000001">
    <property type="entry name" value="cell growth-regulating nucleolar protein-like"/>
    <property type="match status" value="1"/>
</dbReference>
<evidence type="ECO:0008006" key="14">
    <source>
        <dbReference type="Google" id="ProtNLM"/>
    </source>
</evidence>
<dbReference type="PROSITE" id="PS51804">
    <property type="entry name" value="ZF_C2HC_LYAR"/>
    <property type="match status" value="1"/>
</dbReference>
<evidence type="ECO:0000256" key="2">
    <source>
        <dbReference type="ARBA" id="ARBA00022723"/>
    </source>
</evidence>
<dbReference type="InterPro" id="IPR036236">
    <property type="entry name" value="Znf_C2H2_sf"/>
</dbReference>
<evidence type="ECO:0000256" key="4">
    <source>
        <dbReference type="ARBA" id="ARBA00022771"/>
    </source>
</evidence>
<evidence type="ECO:0000256" key="3">
    <source>
        <dbReference type="ARBA" id="ARBA00022737"/>
    </source>
</evidence>